<name>A0A8T3CN74_9TELE</name>
<proteinExistence type="inferred from homology"/>
<dbReference type="FunFam" id="3.40.50.300:FF:001756">
    <property type="entry name" value="Si:dkey-185m8.2"/>
    <property type="match status" value="1"/>
</dbReference>
<dbReference type="GO" id="GO:0005525">
    <property type="term" value="F:GTP binding"/>
    <property type="evidence" value="ECO:0007669"/>
    <property type="project" value="UniProtKB-KW"/>
</dbReference>
<dbReference type="Gene3D" id="3.40.50.300">
    <property type="entry name" value="P-loop containing nucleotide triphosphate hydrolases"/>
    <property type="match status" value="1"/>
</dbReference>
<reference evidence="6" key="1">
    <citation type="submission" date="2021-01" db="EMBL/GenBank/DDBJ databases">
        <authorList>
            <person name="Zahm M."/>
            <person name="Roques C."/>
            <person name="Cabau C."/>
            <person name="Klopp C."/>
            <person name="Donnadieu C."/>
            <person name="Jouanno E."/>
            <person name="Lampietro C."/>
            <person name="Louis A."/>
            <person name="Herpin A."/>
            <person name="Echchiki A."/>
            <person name="Berthelot C."/>
            <person name="Parey E."/>
            <person name="Roest-Crollius H."/>
            <person name="Braasch I."/>
            <person name="Postlethwait J."/>
            <person name="Bobe J."/>
            <person name="Montfort J."/>
            <person name="Bouchez O."/>
            <person name="Begum T."/>
            <person name="Mejri S."/>
            <person name="Adams A."/>
            <person name="Chen W.-J."/>
            <person name="Guiguen Y."/>
        </authorList>
    </citation>
    <scope>NUCLEOTIDE SEQUENCE</scope>
    <source>
        <tissue evidence="6">Blood</tissue>
    </source>
</reference>
<dbReference type="InterPro" id="IPR006703">
    <property type="entry name" value="G_AIG1"/>
</dbReference>
<evidence type="ECO:0000259" key="5">
    <source>
        <dbReference type="PROSITE" id="PS51720"/>
    </source>
</evidence>
<dbReference type="Pfam" id="PF04548">
    <property type="entry name" value="AIG1"/>
    <property type="match status" value="1"/>
</dbReference>
<evidence type="ECO:0000313" key="6">
    <source>
        <dbReference type="EMBL" id="KAI1884205.1"/>
    </source>
</evidence>
<dbReference type="PROSITE" id="PS51720">
    <property type="entry name" value="G_AIG1"/>
    <property type="match status" value="1"/>
</dbReference>
<dbReference type="EMBL" id="JAERUA010000022">
    <property type="protein sequence ID" value="KAI1884205.1"/>
    <property type="molecule type" value="Genomic_DNA"/>
</dbReference>
<evidence type="ECO:0000256" key="4">
    <source>
        <dbReference type="SAM" id="MobiDB-lite"/>
    </source>
</evidence>
<comment type="similarity">
    <text evidence="1">Belongs to the TRAFAC class TrmE-Era-EngA-EngB-Septin-like GTPase superfamily. AIG1/Toc34/Toc159-like paraseptin GTPase family. IAN subfamily.</text>
</comment>
<comment type="caution">
    <text evidence="6">The sequence shown here is derived from an EMBL/GenBank/DDBJ whole genome shotgun (WGS) entry which is preliminary data.</text>
</comment>
<dbReference type="OrthoDB" id="9982588at2759"/>
<dbReference type="SUPFAM" id="SSF52540">
    <property type="entry name" value="P-loop containing nucleoside triphosphate hydrolases"/>
    <property type="match status" value="1"/>
</dbReference>
<dbReference type="PANTHER" id="PTHR10903:SF107">
    <property type="entry name" value="GTPASE IMAP FAMILY MEMBER 4-LIKE-RELATED"/>
    <property type="match status" value="1"/>
</dbReference>
<dbReference type="AlphaFoldDB" id="A0A8T3CN74"/>
<keyword evidence="3" id="KW-0342">GTP-binding</keyword>
<evidence type="ECO:0000256" key="1">
    <source>
        <dbReference type="ARBA" id="ARBA00008535"/>
    </source>
</evidence>
<dbReference type="Proteomes" id="UP000829720">
    <property type="component" value="Unassembled WGS sequence"/>
</dbReference>
<evidence type="ECO:0000313" key="7">
    <source>
        <dbReference type="Proteomes" id="UP000829720"/>
    </source>
</evidence>
<evidence type="ECO:0000256" key="2">
    <source>
        <dbReference type="ARBA" id="ARBA00022741"/>
    </source>
</evidence>
<dbReference type="InterPro" id="IPR045058">
    <property type="entry name" value="GIMA/IAN/Toc"/>
</dbReference>
<sequence length="348" mass="39442">MKRKVLRRLVEVEEQHLSEFRIVLLGSRMSGKSSAGNTILGREEFESGIRTAQCVKRQGEVAGRQVTVVDTPGWCRNVSVKYTPELDKQEILRSVSLCPPGPCALLVVLNVSLSFTETHRRSVQEHLQLLSERVWRHTIVLFTWGDWLGDTTIEQRIETEGKALQWLVEKCGNRYHVLNNENRGDGTQITVLLERIEEMVGRNKGDYFRPKENDEGFDQLLKGETLDIKQLKRMFEEELTRREEEMIERMSKVVVDPETDQTSLPLRKRRCSMEHAPPSMSGETPAPSEAASSVRKKVSTWLKGIKPEASASSGYGTGSSEAMISDRSSEVSEGEMSDRTLQEEDSDD</sequence>
<accession>A0A8T3CN74</accession>
<feature type="domain" description="AIG1-type G" evidence="5">
    <location>
        <begin position="17"/>
        <end position="217"/>
    </location>
</feature>
<evidence type="ECO:0000256" key="3">
    <source>
        <dbReference type="ARBA" id="ARBA00023134"/>
    </source>
</evidence>
<keyword evidence="2" id="KW-0547">Nucleotide-binding</keyword>
<keyword evidence="7" id="KW-1185">Reference proteome</keyword>
<protein>
    <recommendedName>
        <fullName evidence="5">AIG1-type G domain-containing protein</fullName>
    </recommendedName>
</protein>
<dbReference type="PANTHER" id="PTHR10903">
    <property type="entry name" value="GTPASE, IMAP FAMILY MEMBER-RELATED"/>
    <property type="match status" value="1"/>
</dbReference>
<dbReference type="CDD" id="cd01852">
    <property type="entry name" value="AIG1"/>
    <property type="match status" value="1"/>
</dbReference>
<organism evidence="6 7">
    <name type="scientific">Albula goreensis</name>
    <dbReference type="NCBI Taxonomy" id="1534307"/>
    <lineage>
        <taxon>Eukaryota</taxon>
        <taxon>Metazoa</taxon>
        <taxon>Chordata</taxon>
        <taxon>Craniata</taxon>
        <taxon>Vertebrata</taxon>
        <taxon>Euteleostomi</taxon>
        <taxon>Actinopterygii</taxon>
        <taxon>Neopterygii</taxon>
        <taxon>Teleostei</taxon>
        <taxon>Albuliformes</taxon>
        <taxon>Albulidae</taxon>
        <taxon>Albula</taxon>
    </lineage>
</organism>
<feature type="compositionally biased region" description="Low complexity" evidence="4">
    <location>
        <begin position="309"/>
        <end position="322"/>
    </location>
</feature>
<feature type="region of interest" description="Disordered" evidence="4">
    <location>
        <begin position="255"/>
        <end position="348"/>
    </location>
</feature>
<dbReference type="InterPro" id="IPR027417">
    <property type="entry name" value="P-loop_NTPase"/>
</dbReference>
<gene>
    <name evidence="6" type="ORF">AGOR_G00224030</name>
</gene>